<accession>A0A2C9CP95</accession>
<dbReference type="GO" id="GO:0006351">
    <property type="term" value="P:DNA-templated transcription"/>
    <property type="evidence" value="ECO:0007669"/>
    <property type="project" value="TreeGrafter"/>
</dbReference>
<dbReference type="GO" id="GO:0003700">
    <property type="term" value="F:DNA-binding transcription factor activity"/>
    <property type="evidence" value="ECO:0007669"/>
    <property type="project" value="InterPro"/>
</dbReference>
<keyword evidence="3 6" id="KW-0238">DNA-binding</keyword>
<dbReference type="InterPro" id="IPR005119">
    <property type="entry name" value="LysR_subst-bd"/>
</dbReference>
<name>A0A2C9CP95_9RHOB</name>
<proteinExistence type="inferred from homology"/>
<dbReference type="Gene3D" id="1.10.10.10">
    <property type="entry name" value="Winged helix-like DNA-binding domain superfamily/Winged helix DNA-binding domain"/>
    <property type="match status" value="1"/>
</dbReference>
<evidence type="ECO:0000256" key="3">
    <source>
        <dbReference type="ARBA" id="ARBA00023125"/>
    </source>
</evidence>
<dbReference type="PANTHER" id="PTHR30537:SF3">
    <property type="entry name" value="TRANSCRIPTIONAL REGULATORY PROTEIN"/>
    <property type="match status" value="1"/>
</dbReference>
<organism evidence="6 7">
    <name type="scientific">Pontivivens marinum</name>
    <dbReference type="NCBI Taxonomy" id="1690039"/>
    <lineage>
        <taxon>Bacteria</taxon>
        <taxon>Pseudomonadati</taxon>
        <taxon>Pseudomonadota</taxon>
        <taxon>Alphaproteobacteria</taxon>
        <taxon>Rhodobacterales</taxon>
        <taxon>Paracoccaceae</taxon>
        <taxon>Pontivivens</taxon>
    </lineage>
</organism>
<dbReference type="PROSITE" id="PS50931">
    <property type="entry name" value="HTH_LYSR"/>
    <property type="match status" value="1"/>
</dbReference>
<evidence type="ECO:0000256" key="2">
    <source>
        <dbReference type="ARBA" id="ARBA00023015"/>
    </source>
</evidence>
<feature type="domain" description="HTH lysR-type" evidence="5">
    <location>
        <begin position="4"/>
        <end position="61"/>
    </location>
</feature>
<keyword evidence="2" id="KW-0805">Transcription regulation</keyword>
<dbReference type="InterPro" id="IPR036390">
    <property type="entry name" value="WH_DNA-bd_sf"/>
</dbReference>
<dbReference type="SUPFAM" id="SSF46785">
    <property type="entry name" value="Winged helix' DNA-binding domain"/>
    <property type="match status" value="1"/>
</dbReference>
<dbReference type="Proteomes" id="UP000220034">
    <property type="component" value="Unassembled WGS sequence"/>
</dbReference>
<dbReference type="RefSeq" id="WP_097928720.1">
    <property type="nucleotide sequence ID" value="NZ_OCTN01000001.1"/>
</dbReference>
<dbReference type="InterPro" id="IPR000847">
    <property type="entry name" value="LysR_HTH_N"/>
</dbReference>
<dbReference type="GO" id="GO:0043565">
    <property type="term" value="F:sequence-specific DNA binding"/>
    <property type="evidence" value="ECO:0007669"/>
    <property type="project" value="TreeGrafter"/>
</dbReference>
<comment type="similarity">
    <text evidence="1">Belongs to the LysR transcriptional regulatory family.</text>
</comment>
<dbReference type="PANTHER" id="PTHR30537">
    <property type="entry name" value="HTH-TYPE TRANSCRIPTIONAL REGULATOR"/>
    <property type="match status" value="1"/>
</dbReference>
<dbReference type="Pfam" id="PF03466">
    <property type="entry name" value="LysR_substrate"/>
    <property type="match status" value="1"/>
</dbReference>
<evidence type="ECO:0000313" key="7">
    <source>
        <dbReference type="Proteomes" id="UP000220034"/>
    </source>
</evidence>
<dbReference type="InterPro" id="IPR058163">
    <property type="entry name" value="LysR-type_TF_proteobact-type"/>
</dbReference>
<dbReference type="AlphaFoldDB" id="A0A2C9CP95"/>
<dbReference type="SUPFAM" id="SSF53850">
    <property type="entry name" value="Periplasmic binding protein-like II"/>
    <property type="match status" value="1"/>
</dbReference>
<evidence type="ECO:0000256" key="4">
    <source>
        <dbReference type="ARBA" id="ARBA00023163"/>
    </source>
</evidence>
<dbReference type="EMBL" id="OCTN01000001">
    <property type="protein sequence ID" value="SOH93196.1"/>
    <property type="molecule type" value="Genomic_DNA"/>
</dbReference>
<evidence type="ECO:0000259" key="5">
    <source>
        <dbReference type="PROSITE" id="PS50931"/>
    </source>
</evidence>
<evidence type="ECO:0000256" key="1">
    <source>
        <dbReference type="ARBA" id="ARBA00009437"/>
    </source>
</evidence>
<dbReference type="Pfam" id="PF00126">
    <property type="entry name" value="HTH_1"/>
    <property type="match status" value="1"/>
</dbReference>
<protein>
    <submittedName>
        <fullName evidence="6">DNA-binding transcriptional regulator, LysR family</fullName>
    </submittedName>
</protein>
<dbReference type="Gene3D" id="3.40.190.290">
    <property type="match status" value="1"/>
</dbReference>
<gene>
    <name evidence="6" type="ORF">SAMN06273572_1011051</name>
</gene>
<reference evidence="7" key="1">
    <citation type="submission" date="2017-09" db="EMBL/GenBank/DDBJ databases">
        <authorList>
            <person name="Varghese N."/>
            <person name="Submissions S."/>
        </authorList>
    </citation>
    <scope>NUCLEOTIDE SEQUENCE [LARGE SCALE GENOMIC DNA]</scope>
    <source>
        <strain evidence="7">C7</strain>
    </source>
</reference>
<keyword evidence="7" id="KW-1185">Reference proteome</keyword>
<sequence>MSKPSWDDLRIFLELSRRGTLLGAARALGIDAATVGRRIAALEQSLDARLFDRSQRGYALTEAGRRLTDPATAMEAAASSAADSLAGQTERLSGAVRIGAPEGVASTILGPACARIADAHPDLRLEMVALPRVFSLSQREADIAIALTPPSASRLRTRRVADYNLHLYATAEVIARHKLTQISALQDVRFIGYIADMIFDKELDYVPMVGAELRPQLTSTSLSIQLDWTAAGEGACILPDFVARKRPELQQILPDQIAFTRSFHMIRHEDDLRAARISRTADRLTAALRAALS</sequence>
<evidence type="ECO:0000313" key="6">
    <source>
        <dbReference type="EMBL" id="SOH93196.1"/>
    </source>
</evidence>
<dbReference type="OrthoDB" id="9787460at2"/>
<dbReference type="InterPro" id="IPR036388">
    <property type="entry name" value="WH-like_DNA-bd_sf"/>
</dbReference>
<keyword evidence="4" id="KW-0804">Transcription</keyword>